<gene>
    <name evidence="1" type="ORF">NOO_LOCUS10361</name>
</gene>
<reference evidence="3" key="1">
    <citation type="submission" date="2016-06" db="UniProtKB">
        <authorList>
            <consortium name="WormBaseParasite"/>
        </authorList>
    </citation>
    <scope>IDENTIFICATION</scope>
</reference>
<reference evidence="1 2" key="2">
    <citation type="submission" date="2018-08" db="EMBL/GenBank/DDBJ databases">
        <authorList>
            <person name="Laetsch R D."/>
            <person name="Stevens L."/>
            <person name="Kumar S."/>
            <person name="Blaxter L. M."/>
        </authorList>
    </citation>
    <scope>NUCLEOTIDE SEQUENCE [LARGE SCALE GENOMIC DNA]</scope>
</reference>
<sequence>MLRSLDSPQPSQTLLPVRCGNSYDRAICPYELIMSMMIVVSNISKSTLRTFSFFILTVTIASTFDFGDPMKSF</sequence>
<organism evidence="3">
    <name type="scientific">Onchocerca ochengi</name>
    <name type="common">Filarial nematode worm</name>
    <dbReference type="NCBI Taxonomy" id="42157"/>
    <lineage>
        <taxon>Eukaryota</taxon>
        <taxon>Metazoa</taxon>
        <taxon>Ecdysozoa</taxon>
        <taxon>Nematoda</taxon>
        <taxon>Chromadorea</taxon>
        <taxon>Rhabditida</taxon>
        <taxon>Spirurina</taxon>
        <taxon>Spiruromorpha</taxon>
        <taxon>Filarioidea</taxon>
        <taxon>Onchocercidae</taxon>
        <taxon>Onchocerca</taxon>
    </lineage>
</organism>
<accession>A0A182EQF0</accession>
<dbReference type="EMBL" id="UYRW01005884">
    <property type="protein sequence ID" value="VDM94088.1"/>
    <property type="molecule type" value="Genomic_DNA"/>
</dbReference>
<protein>
    <submittedName>
        <fullName evidence="3">Neur_chan_memb domain-containing protein</fullName>
    </submittedName>
</protein>
<dbReference type="AlphaFoldDB" id="A0A182EQF0"/>
<dbReference type="Proteomes" id="UP000271087">
    <property type="component" value="Unassembled WGS sequence"/>
</dbReference>
<evidence type="ECO:0000313" key="2">
    <source>
        <dbReference type="Proteomes" id="UP000271087"/>
    </source>
</evidence>
<keyword evidence="2" id="KW-1185">Reference proteome</keyword>
<evidence type="ECO:0000313" key="3">
    <source>
        <dbReference type="WBParaSite" id="nOo.2.0.1.t10361-RA"/>
    </source>
</evidence>
<evidence type="ECO:0000313" key="1">
    <source>
        <dbReference type="EMBL" id="VDM94088.1"/>
    </source>
</evidence>
<name>A0A182EQF0_ONCOC</name>
<dbReference type="WBParaSite" id="nOo.2.0.1.t10361-RA">
    <property type="protein sequence ID" value="nOo.2.0.1.t10361-RA"/>
    <property type="gene ID" value="nOo.2.0.1.g10361"/>
</dbReference>
<proteinExistence type="predicted"/>